<dbReference type="CDD" id="cd05137">
    <property type="entry name" value="RasGAP_CLA2_BUD2"/>
    <property type="match status" value="1"/>
</dbReference>
<reference evidence="5" key="1">
    <citation type="journal article" date="2020" name="Stud. Mycol.">
        <title>101 Dothideomycetes genomes: a test case for predicting lifestyles and emergence of pathogens.</title>
        <authorList>
            <person name="Haridas S."/>
            <person name="Albert R."/>
            <person name="Binder M."/>
            <person name="Bloem J."/>
            <person name="Labutti K."/>
            <person name="Salamov A."/>
            <person name="Andreopoulos B."/>
            <person name="Baker S."/>
            <person name="Barry K."/>
            <person name="Bills G."/>
            <person name="Bluhm B."/>
            <person name="Cannon C."/>
            <person name="Castanera R."/>
            <person name="Culley D."/>
            <person name="Daum C."/>
            <person name="Ezra D."/>
            <person name="Gonzalez J."/>
            <person name="Henrissat B."/>
            <person name="Kuo A."/>
            <person name="Liang C."/>
            <person name="Lipzen A."/>
            <person name="Lutzoni F."/>
            <person name="Magnuson J."/>
            <person name="Mondo S."/>
            <person name="Nolan M."/>
            <person name="Ohm R."/>
            <person name="Pangilinan J."/>
            <person name="Park H.-J."/>
            <person name="Ramirez L."/>
            <person name="Alfaro M."/>
            <person name="Sun H."/>
            <person name="Tritt A."/>
            <person name="Yoshinaga Y."/>
            <person name="Zwiers L.-H."/>
            <person name="Turgeon B."/>
            <person name="Goodwin S."/>
            <person name="Spatafora J."/>
            <person name="Crous P."/>
            <person name="Grigoriev I."/>
        </authorList>
    </citation>
    <scope>NUCLEOTIDE SEQUENCE</scope>
    <source>
        <strain evidence="5">CBS 133067</strain>
    </source>
</reference>
<evidence type="ECO:0000259" key="3">
    <source>
        <dbReference type="PROSITE" id="PS50004"/>
    </source>
</evidence>
<feature type="compositionally biased region" description="Low complexity" evidence="2">
    <location>
        <begin position="527"/>
        <end position="543"/>
    </location>
</feature>
<dbReference type="OrthoDB" id="775356at2759"/>
<keyword evidence="6" id="KW-1185">Reference proteome</keyword>
<dbReference type="GO" id="GO:0005096">
    <property type="term" value="F:GTPase activator activity"/>
    <property type="evidence" value="ECO:0007669"/>
    <property type="project" value="UniProtKB-KW"/>
</dbReference>
<dbReference type="InterPro" id="IPR008936">
    <property type="entry name" value="Rho_GTPase_activation_prot"/>
</dbReference>
<gene>
    <name evidence="5" type="ORF">NA57DRAFT_26209</name>
</gene>
<feature type="region of interest" description="Disordered" evidence="2">
    <location>
        <begin position="674"/>
        <end position="713"/>
    </location>
</feature>
<feature type="compositionally biased region" description="Polar residues" evidence="2">
    <location>
        <begin position="32"/>
        <end position="52"/>
    </location>
</feature>
<feature type="compositionally biased region" description="Polar residues" evidence="2">
    <location>
        <begin position="80"/>
        <end position="97"/>
    </location>
</feature>
<dbReference type="Gene3D" id="2.60.40.150">
    <property type="entry name" value="C2 domain"/>
    <property type="match status" value="1"/>
</dbReference>
<dbReference type="Gene3D" id="2.30.29.30">
    <property type="entry name" value="Pleckstrin-homology domain (PH domain)/Phosphotyrosine-binding domain (PTB)"/>
    <property type="match status" value="1"/>
</dbReference>
<feature type="domain" description="C2" evidence="3">
    <location>
        <begin position="399"/>
        <end position="567"/>
    </location>
</feature>
<dbReference type="Pfam" id="PF00616">
    <property type="entry name" value="RasGAP"/>
    <property type="match status" value="1"/>
</dbReference>
<dbReference type="GO" id="GO:0007165">
    <property type="term" value="P:signal transduction"/>
    <property type="evidence" value="ECO:0007669"/>
    <property type="project" value="UniProtKB-ARBA"/>
</dbReference>
<dbReference type="InterPro" id="IPR039360">
    <property type="entry name" value="Ras_GTPase"/>
</dbReference>
<dbReference type="InterPro" id="IPR000008">
    <property type="entry name" value="C2_dom"/>
</dbReference>
<dbReference type="InterPro" id="IPR001849">
    <property type="entry name" value="PH_domain"/>
</dbReference>
<proteinExistence type="predicted"/>
<evidence type="ECO:0000256" key="1">
    <source>
        <dbReference type="ARBA" id="ARBA00022468"/>
    </source>
</evidence>
<dbReference type="InterPro" id="IPR023152">
    <property type="entry name" value="RasGAP_CS"/>
</dbReference>
<dbReference type="InterPro" id="IPR035892">
    <property type="entry name" value="C2_domain_sf"/>
</dbReference>
<dbReference type="AlphaFoldDB" id="A0A9P4I8Z8"/>
<evidence type="ECO:0000259" key="4">
    <source>
        <dbReference type="PROSITE" id="PS50018"/>
    </source>
</evidence>
<organism evidence="5 6">
    <name type="scientific">Rhizodiscina lignyota</name>
    <dbReference type="NCBI Taxonomy" id="1504668"/>
    <lineage>
        <taxon>Eukaryota</taxon>
        <taxon>Fungi</taxon>
        <taxon>Dikarya</taxon>
        <taxon>Ascomycota</taxon>
        <taxon>Pezizomycotina</taxon>
        <taxon>Dothideomycetes</taxon>
        <taxon>Pleosporomycetidae</taxon>
        <taxon>Aulographales</taxon>
        <taxon>Rhizodiscinaceae</taxon>
        <taxon>Rhizodiscina</taxon>
    </lineage>
</organism>
<dbReference type="PROSITE" id="PS50018">
    <property type="entry name" value="RAS_GTPASE_ACTIV_2"/>
    <property type="match status" value="1"/>
</dbReference>
<feature type="region of interest" description="Disordered" evidence="2">
    <location>
        <begin position="1"/>
        <end position="103"/>
    </location>
</feature>
<dbReference type="SMART" id="SM00233">
    <property type="entry name" value="PH"/>
    <property type="match status" value="2"/>
</dbReference>
<feature type="non-terminal residue" evidence="5">
    <location>
        <position position="1035"/>
    </location>
</feature>
<dbReference type="SUPFAM" id="SSF50729">
    <property type="entry name" value="PH domain-like"/>
    <property type="match status" value="1"/>
</dbReference>
<dbReference type="InterPro" id="IPR011993">
    <property type="entry name" value="PH-like_dom_sf"/>
</dbReference>
<keyword evidence="1" id="KW-0343">GTPase activation</keyword>
<dbReference type="CDD" id="cd00030">
    <property type="entry name" value="C2"/>
    <property type="match status" value="1"/>
</dbReference>
<accession>A0A9P4I8Z8</accession>
<evidence type="ECO:0000313" key="6">
    <source>
        <dbReference type="Proteomes" id="UP000799772"/>
    </source>
</evidence>
<dbReference type="PANTHER" id="PTHR10194">
    <property type="entry name" value="RAS GTPASE-ACTIVATING PROTEINS"/>
    <property type="match status" value="1"/>
</dbReference>
<feature type="domain" description="Ras-GAP" evidence="4">
    <location>
        <begin position="622"/>
        <end position="885"/>
    </location>
</feature>
<sequence length="1035" mass="116136">QNRPRTRTLEERNRETSPSSFLRKARNRMGSVGSTASSAYHGSEETVTSIGHPSTIPSSMPPPSSATSLRSTKSNRNRIVKQQPQRSTSPVSSTASQIDLPPRAIPTANARRIFHLMRSTCGRMEGMLAFRRGETSPWALAYCIINDESGSLVYEPKSDASYYRTLVSDLRSCQVRTALDPESHHPYLDVSPHSSNLEIHLRPHSQDEYESWFAALLCWQPIQPKGIMNRMAKSQVGMAIERRLVDSRRHSEVSLLKEAPIIKVGKMIFWDTVVTSEIGFRSTGRSAGSRSMRRWRRVSCTLRENGEMKLYSENDVSLVSVVQLAQLSRCAIQRLDASVLDTDFCLAIYPQYTSSPGNQTNVRPIFLSMETRVLYEVWLVLLRAFTLPQLYGPKQSFNPQEEQQPYATPGSDMFRMERSIWMRVLQAKMTPPLSPSTGVEMTLPRHPNDRTTYSGGFYTEILLDGETRGKTIPLKEALTPFWREDFDFLDLPAGLSIMSMRLKERPDDAPPPKERSLREEVRRMYDSTAASTGTSSSSSGSSTDQTVGQCDIYLDDLESSREVEKWWPLINKYGQNVGEVQLAIRAEEAVILMARDYQPLSELLHRFSNGLTLQIAQVLSGQLTKLSEHLLNIFQVSGKASEWLMALVEEEIDSAGGGKEAPKINSVNRLRFSKRMGSSSGGPRHDGSSSGASGLDINILDSPEGGGGGSSSRHNIDRELFVRDMGKNAALEANLLFRANTLCTKSLDLHMRRLGREYLDNTLGDKMKEITDKDPDCEVDPNRVESQPELERNWRRLLGWTSEIWKTIYASINQCPPELRLIFRHVMACAEDRYGDFLRTVRYSSVSGFLFLRFFCPAVLGPKLFGLLKGTALTFIAKILMALANVSTFGIKEPWMEPANSFLQSHRQQFKDFVDNICSIPSSTATAITAIQPSYSTPLAILQRLPPGSREGFPSLPYLIDHARSFAELVELWLENTKNITSTMQGSEGNGDLLRFHNICAALRKRTQDVLARAERAERPGSALEAKWEAVVDEL</sequence>
<evidence type="ECO:0000256" key="2">
    <source>
        <dbReference type="SAM" id="MobiDB-lite"/>
    </source>
</evidence>
<evidence type="ECO:0000313" key="5">
    <source>
        <dbReference type="EMBL" id="KAF2095673.1"/>
    </source>
</evidence>
<dbReference type="PROSITE" id="PS00509">
    <property type="entry name" value="RAS_GTPASE_ACTIV_1"/>
    <property type="match status" value="1"/>
</dbReference>
<protein>
    <submittedName>
        <fullName evidence="5">Rho GTPase activation protein</fullName>
    </submittedName>
</protein>
<dbReference type="SUPFAM" id="SSF48350">
    <property type="entry name" value="GTPase activation domain, GAP"/>
    <property type="match status" value="1"/>
</dbReference>
<name>A0A9P4I8Z8_9PEZI</name>
<feature type="non-terminal residue" evidence="5">
    <location>
        <position position="1"/>
    </location>
</feature>
<dbReference type="Gene3D" id="1.10.506.10">
    <property type="entry name" value="GTPase Activation - p120gap, domain 1"/>
    <property type="match status" value="1"/>
</dbReference>
<dbReference type="SMART" id="SM00323">
    <property type="entry name" value="RasGAP"/>
    <property type="match status" value="1"/>
</dbReference>
<feature type="region of interest" description="Disordered" evidence="2">
    <location>
        <begin position="525"/>
        <end position="545"/>
    </location>
</feature>
<dbReference type="SUPFAM" id="SSF49562">
    <property type="entry name" value="C2 domain (Calcium/lipid-binding domain, CaLB)"/>
    <property type="match status" value="1"/>
</dbReference>
<dbReference type="Proteomes" id="UP000799772">
    <property type="component" value="Unassembled WGS sequence"/>
</dbReference>
<dbReference type="PROSITE" id="PS50004">
    <property type="entry name" value="C2"/>
    <property type="match status" value="1"/>
</dbReference>
<comment type="caution">
    <text evidence="5">The sequence shown here is derived from an EMBL/GenBank/DDBJ whole genome shotgun (WGS) entry which is preliminary data.</text>
</comment>
<dbReference type="EMBL" id="ML978131">
    <property type="protein sequence ID" value="KAF2095673.1"/>
    <property type="molecule type" value="Genomic_DNA"/>
</dbReference>
<dbReference type="PANTHER" id="PTHR10194:SF60">
    <property type="entry name" value="RAS GTPASE-ACTIVATING PROTEIN RASKOL"/>
    <property type="match status" value="1"/>
</dbReference>
<dbReference type="InterPro" id="IPR001936">
    <property type="entry name" value="RasGAP_dom"/>
</dbReference>